<dbReference type="Proteomes" id="UP001220610">
    <property type="component" value="Chromosome"/>
</dbReference>
<dbReference type="EMBL" id="CP119311">
    <property type="protein sequence ID" value="WEK33894.1"/>
    <property type="molecule type" value="Genomic_DNA"/>
</dbReference>
<reference evidence="6" key="1">
    <citation type="submission" date="2023-03" db="EMBL/GenBank/DDBJ databases">
        <title>Andean soil-derived lignocellulolytic bacterial consortium as a source of novel taxa and putative plastic-active enzymes.</title>
        <authorList>
            <person name="Diaz-Garcia L."/>
            <person name="Chuvochina M."/>
            <person name="Feuerriegel G."/>
            <person name="Bunk B."/>
            <person name="Sproer C."/>
            <person name="Streit W.R."/>
            <person name="Rodriguez L.M."/>
            <person name="Overmann J."/>
            <person name="Jimenez D.J."/>
        </authorList>
    </citation>
    <scope>NUCLEOTIDE SEQUENCE</scope>
    <source>
        <strain evidence="6">MAG 7</strain>
    </source>
</reference>
<dbReference type="PANTHER" id="PTHR10196:SF69">
    <property type="entry name" value="GLYCEROL KINASE"/>
    <property type="match status" value="1"/>
</dbReference>
<gene>
    <name evidence="6" type="ORF">P0Y53_15505</name>
</gene>
<dbReference type="GO" id="GO:0005829">
    <property type="term" value="C:cytosol"/>
    <property type="evidence" value="ECO:0007669"/>
    <property type="project" value="TreeGrafter"/>
</dbReference>
<evidence type="ECO:0000259" key="5">
    <source>
        <dbReference type="Pfam" id="PF21546"/>
    </source>
</evidence>
<feature type="domain" description="Carbohydrate kinase FGGY C-terminal" evidence="5">
    <location>
        <begin position="250"/>
        <end position="444"/>
    </location>
</feature>
<dbReference type="InterPro" id="IPR043129">
    <property type="entry name" value="ATPase_NBD"/>
</dbReference>
<accession>A0AAJ5WMM4</accession>
<dbReference type="Pfam" id="PF21546">
    <property type="entry name" value="FGGY_C_2"/>
    <property type="match status" value="1"/>
</dbReference>
<proteinExistence type="inferred from homology"/>
<sequence length="473" mass="53230">MNSKIPVIAIVDVGKTNKKLFLFDEQYQVVYEQSARFTETQDEDGDPCENIHSLRQSLFESLREVVRQQEYSIRAINFSTYGASIAGIGRDGQPVMPLYNYLKPYPATLKEKFYRQYGGQDRIATETASPALGSLNAGLQLYRLKEQQPELFEQLQCLLHLPQYMSYLLTGKCFTDITSLGCHTALWDFKKNDYHQWVYAEQLHRQFGALMPASHTESITLPDETDPIPVGIGLHDSSAALIPYIVSFHEPFILISTGTWCISMNPFNIFPLTTEELHQDCLCYMQYRGKPVKASRIFAGREHEVEVQRIANHFHQDPAKYRNMSWDPAIIKQLQPQQGNPKPAAAAPLQSPAPLGSGFSNRSLSDFENDETAYHQLMLDIVVQQKRSTGLVLQDTPVKRLFVDGGFSKNAIYMNLLAAAFPGLEVFAATMAQASAMGAALAIHDSWNRLPMPGNIIELKYYSCNTPEISGLL</sequence>
<dbReference type="Pfam" id="PF00370">
    <property type="entry name" value="FGGY_N"/>
    <property type="match status" value="1"/>
</dbReference>
<name>A0AAJ5WMM4_9BACT</name>
<evidence type="ECO:0000313" key="7">
    <source>
        <dbReference type="Proteomes" id="UP001220610"/>
    </source>
</evidence>
<dbReference type="PANTHER" id="PTHR10196">
    <property type="entry name" value="SUGAR KINASE"/>
    <property type="match status" value="1"/>
</dbReference>
<evidence type="ECO:0000256" key="3">
    <source>
        <dbReference type="ARBA" id="ARBA00022777"/>
    </source>
</evidence>
<dbReference type="GO" id="GO:0006071">
    <property type="term" value="P:glycerol metabolic process"/>
    <property type="evidence" value="ECO:0007669"/>
    <property type="project" value="TreeGrafter"/>
</dbReference>
<keyword evidence="2" id="KW-0808">Transferase</keyword>
<dbReference type="InterPro" id="IPR018484">
    <property type="entry name" value="FGGY_N"/>
</dbReference>
<comment type="similarity">
    <text evidence="1">Belongs to the FGGY kinase family.</text>
</comment>
<dbReference type="SUPFAM" id="SSF53067">
    <property type="entry name" value="Actin-like ATPase domain"/>
    <property type="match status" value="2"/>
</dbReference>
<dbReference type="InterPro" id="IPR049382">
    <property type="entry name" value="FGGY_C_2"/>
</dbReference>
<evidence type="ECO:0000313" key="6">
    <source>
        <dbReference type="EMBL" id="WEK33894.1"/>
    </source>
</evidence>
<organism evidence="6 7">
    <name type="scientific">Candidatus Pseudobacter hemicellulosilyticus</name>
    <dbReference type="NCBI Taxonomy" id="3121375"/>
    <lineage>
        <taxon>Bacteria</taxon>
        <taxon>Pseudomonadati</taxon>
        <taxon>Bacteroidota</taxon>
        <taxon>Chitinophagia</taxon>
        <taxon>Chitinophagales</taxon>
        <taxon>Chitinophagaceae</taxon>
        <taxon>Pseudobacter</taxon>
    </lineage>
</organism>
<keyword evidence="3 6" id="KW-0418">Kinase</keyword>
<evidence type="ECO:0000256" key="1">
    <source>
        <dbReference type="ARBA" id="ARBA00009156"/>
    </source>
</evidence>
<feature type="domain" description="Carbohydrate kinase FGGY N-terminal" evidence="4">
    <location>
        <begin position="8"/>
        <end position="241"/>
    </location>
</feature>
<dbReference type="Gene3D" id="3.30.420.40">
    <property type="match status" value="2"/>
</dbReference>
<dbReference type="GO" id="GO:0004370">
    <property type="term" value="F:glycerol kinase activity"/>
    <property type="evidence" value="ECO:0007669"/>
    <property type="project" value="TreeGrafter"/>
</dbReference>
<dbReference type="CDD" id="cd07772">
    <property type="entry name" value="ASKHA_NBD_FGGY_NaCK-like"/>
    <property type="match status" value="1"/>
</dbReference>
<protein>
    <submittedName>
        <fullName evidence="6">FGGY family carbohydrate kinase</fullName>
    </submittedName>
</protein>
<evidence type="ECO:0000256" key="2">
    <source>
        <dbReference type="ARBA" id="ARBA00022679"/>
    </source>
</evidence>
<evidence type="ECO:0000259" key="4">
    <source>
        <dbReference type="Pfam" id="PF00370"/>
    </source>
</evidence>
<dbReference type="AlphaFoldDB" id="A0AAJ5WMM4"/>